<dbReference type="RefSeq" id="WP_021429166.1">
    <property type="nucleotide sequence ID" value="NZ_JAHHTC010000005.1"/>
</dbReference>
<sequence length="42" mass="4895">MAHILKLVTKKTCHHCSEKFMVIEVRGTEYYQCKSCGCMTKK</sequence>
<name>A0ABY8R038_PARBF</name>
<gene>
    <name evidence="1" type="ORF">QJS64_12105</name>
</gene>
<evidence type="ECO:0000313" key="2">
    <source>
        <dbReference type="Proteomes" id="UP001239169"/>
    </source>
</evidence>
<reference evidence="1 2" key="1">
    <citation type="submission" date="2023-04" db="EMBL/GenBank/DDBJ databases">
        <title>Bacteria Genome Submission.</title>
        <authorList>
            <person name="Isaac P."/>
        </authorList>
    </citation>
    <scope>NUCLEOTIDE SEQUENCE [LARGE SCALE GENOMIC DNA]</scope>
    <source>
        <strain evidence="1 2">SampleS7P1</strain>
    </source>
</reference>
<proteinExistence type="predicted"/>
<accession>A0ABY8R038</accession>
<dbReference type="Proteomes" id="UP001239169">
    <property type="component" value="Chromosome"/>
</dbReference>
<keyword evidence="2" id="KW-1185">Reference proteome</keyword>
<protein>
    <submittedName>
        <fullName evidence="1">Uncharacterized protein</fullName>
    </submittedName>
</protein>
<organism evidence="1 2">
    <name type="scientific">Paraclostridium bifermentans</name>
    <name type="common">Clostridium bifermentans</name>
    <dbReference type="NCBI Taxonomy" id="1490"/>
    <lineage>
        <taxon>Bacteria</taxon>
        <taxon>Bacillati</taxon>
        <taxon>Bacillota</taxon>
        <taxon>Clostridia</taxon>
        <taxon>Peptostreptococcales</taxon>
        <taxon>Peptostreptococcaceae</taxon>
        <taxon>Paraclostridium</taxon>
    </lineage>
</organism>
<evidence type="ECO:0000313" key="1">
    <source>
        <dbReference type="EMBL" id="WGX74869.1"/>
    </source>
</evidence>
<dbReference type="EMBL" id="CP124685">
    <property type="protein sequence ID" value="WGX74869.1"/>
    <property type="molecule type" value="Genomic_DNA"/>
</dbReference>